<proteinExistence type="predicted"/>
<dbReference type="SUPFAM" id="SSF54928">
    <property type="entry name" value="RNA-binding domain, RBD"/>
    <property type="match status" value="1"/>
</dbReference>
<evidence type="ECO:0008006" key="2">
    <source>
        <dbReference type="Google" id="ProtNLM"/>
    </source>
</evidence>
<accession>A0A699IXG3</accession>
<dbReference type="AlphaFoldDB" id="A0A699IXG3"/>
<dbReference type="InterPro" id="IPR035979">
    <property type="entry name" value="RBD_domain_sf"/>
</dbReference>
<sequence length="642" mass="73343">FPESLDAKSLWKEFQPFGRIVDAFIANKRSKIGKRFVRFLGVRNGEEFVNALSNIWIGSYHVYVSTAKFQRQAKTDLYFVPKATVRHDPHTHATPMRPNSSNNSPFLFPTKHLHASVANGDVASKGVSNNGVQKKEQMGLWVWFQFKNEKTCEAFNSNDMIKLFWSAIKTVSPLFIIDERLIWIEINGLSLCAWGSNALIKLQWLFMVRLLMFMLKKSVLGAFSLSMIRMTVEEKVNSNFTNNAQHEEKECVCKEWDTIEEVGCSKEEEAKAANSDTFIPPGFKPLFRGGKMALMLHLDQGMTEVGDALGYDVKGCKRSLHKLINRIGVEKVWSDNNPILLHCKKNNFGAIPFKLFHSWFDRKDFDDVVKELEMVFRMLMPILSLNDKAKGLKSQLKLWYFHTKVTKVSRKKSIMDSLRVLDEKIDASQTINFPLMSAVNRLSESDRAYLDFMVSLEEIKSTAWDCGSQKESGPDGFSFMFVKKYWDLLHLDIQTFVVVAKILANRLSKVIDSVISHEQSAFISGRQILKEQGSKRRAMTTLRREAWPPHYETYQGVGFRRSNMGRILNWKVLIDRFKARLSGWKANLLSSSGHLTLIKSVLGSLGIYYLTIFKALGAVIKVLESLCASFFWGASVNKRKLG</sequence>
<dbReference type="EMBL" id="BKCJ010345382">
    <property type="protein sequence ID" value="GEZ94237.1"/>
    <property type="molecule type" value="Genomic_DNA"/>
</dbReference>
<dbReference type="CDD" id="cd00590">
    <property type="entry name" value="RRM_SF"/>
    <property type="match status" value="1"/>
</dbReference>
<gene>
    <name evidence="1" type="ORF">Tci_566210</name>
</gene>
<reference evidence="1" key="1">
    <citation type="journal article" date="2019" name="Sci. Rep.">
        <title>Draft genome of Tanacetum cinerariifolium, the natural source of mosquito coil.</title>
        <authorList>
            <person name="Yamashiro T."/>
            <person name="Shiraishi A."/>
            <person name="Satake H."/>
            <person name="Nakayama K."/>
        </authorList>
    </citation>
    <scope>NUCLEOTIDE SEQUENCE</scope>
</reference>
<dbReference type="PANTHER" id="PTHR33116">
    <property type="entry name" value="REVERSE TRANSCRIPTASE ZINC-BINDING DOMAIN-CONTAINING PROTEIN-RELATED-RELATED"/>
    <property type="match status" value="1"/>
</dbReference>
<feature type="non-terminal residue" evidence="1">
    <location>
        <position position="1"/>
    </location>
</feature>
<name>A0A699IXG3_TANCI</name>
<evidence type="ECO:0000313" key="1">
    <source>
        <dbReference type="EMBL" id="GEZ94237.1"/>
    </source>
</evidence>
<protein>
    <recommendedName>
        <fullName evidence="2">RNA-directed DNA polymerase, eukaryota, reverse transcriptase zinc-binding domain protein</fullName>
    </recommendedName>
</protein>
<organism evidence="1">
    <name type="scientific">Tanacetum cinerariifolium</name>
    <name type="common">Dalmatian daisy</name>
    <name type="synonym">Chrysanthemum cinerariifolium</name>
    <dbReference type="NCBI Taxonomy" id="118510"/>
    <lineage>
        <taxon>Eukaryota</taxon>
        <taxon>Viridiplantae</taxon>
        <taxon>Streptophyta</taxon>
        <taxon>Embryophyta</taxon>
        <taxon>Tracheophyta</taxon>
        <taxon>Spermatophyta</taxon>
        <taxon>Magnoliopsida</taxon>
        <taxon>eudicotyledons</taxon>
        <taxon>Gunneridae</taxon>
        <taxon>Pentapetalae</taxon>
        <taxon>asterids</taxon>
        <taxon>campanulids</taxon>
        <taxon>Asterales</taxon>
        <taxon>Asteraceae</taxon>
        <taxon>Asteroideae</taxon>
        <taxon>Anthemideae</taxon>
        <taxon>Anthemidinae</taxon>
        <taxon>Tanacetum</taxon>
    </lineage>
</organism>
<dbReference type="GO" id="GO:0003676">
    <property type="term" value="F:nucleic acid binding"/>
    <property type="evidence" value="ECO:0007669"/>
    <property type="project" value="InterPro"/>
</dbReference>
<dbReference type="PANTHER" id="PTHR33116:SF78">
    <property type="entry name" value="OS12G0587133 PROTEIN"/>
    <property type="match status" value="1"/>
</dbReference>
<comment type="caution">
    <text evidence="1">The sequence shown here is derived from an EMBL/GenBank/DDBJ whole genome shotgun (WGS) entry which is preliminary data.</text>
</comment>